<feature type="region of interest" description="Disordered" evidence="15">
    <location>
        <begin position="626"/>
        <end position="650"/>
    </location>
</feature>
<reference evidence="18" key="1">
    <citation type="submission" date="2020-06" db="EMBL/GenBank/DDBJ databases">
        <authorList>
            <consortium name="Plant Systems Biology data submission"/>
        </authorList>
    </citation>
    <scope>NUCLEOTIDE SEQUENCE</scope>
    <source>
        <strain evidence="18">D6</strain>
    </source>
</reference>
<evidence type="ECO:0000256" key="11">
    <source>
        <dbReference type="ARBA" id="ARBA00024334"/>
    </source>
</evidence>
<dbReference type="PROSITE" id="PS50011">
    <property type="entry name" value="PROTEIN_KINASE_DOM"/>
    <property type="match status" value="1"/>
</dbReference>
<dbReference type="EC" id="2.7.11.1" evidence="2"/>
<gene>
    <name evidence="18" type="ORF">SEMRO_372_G128880.1</name>
</gene>
<protein>
    <recommendedName>
        <fullName evidence="2">non-specific serine/threonine protein kinase</fullName>
        <ecNumber evidence="2">2.7.11.1</ecNumber>
    </recommendedName>
</protein>
<dbReference type="CDD" id="cd05117">
    <property type="entry name" value="STKc_CAMK"/>
    <property type="match status" value="1"/>
</dbReference>
<dbReference type="PROSITE" id="PS00107">
    <property type="entry name" value="PROTEIN_KINASE_ATP"/>
    <property type="match status" value="1"/>
</dbReference>
<dbReference type="PROSITE" id="PS50222">
    <property type="entry name" value="EF_HAND_2"/>
    <property type="match status" value="3"/>
</dbReference>
<dbReference type="PROSITE" id="PS00018">
    <property type="entry name" value="EF_HAND_1"/>
    <property type="match status" value="2"/>
</dbReference>
<name>A0A9N8DU34_9STRA</name>
<evidence type="ECO:0000256" key="13">
    <source>
        <dbReference type="ARBA" id="ARBA00048679"/>
    </source>
</evidence>
<dbReference type="EMBL" id="CAICTM010000371">
    <property type="protein sequence ID" value="CAB9509043.1"/>
    <property type="molecule type" value="Genomic_DNA"/>
</dbReference>
<evidence type="ECO:0000256" key="7">
    <source>
        <dbReference type="ARBA" id="ARBA00022741"/>
    </source>
</evidence>
<evidence type="ECO:0000256" key="9">
    <source>
        <dbReference type="ARBA" id="ARBA00022837"/>
    </source>
</evidence>
<evidence type="ECO:0000256" key="4">
    <source>
        <dbReference type="ARBA" id="ARBA00022679"/>
    </source>
</evidence>
<dbReference type="GO" id="GO:0005524">
    <property type="term" value="F:ATP binding"/>
    <property type="evidence" value="ECO:0007669"/>
    <property type="project" value="UniProtKB-UniRule"/>
</dbReference>
<dbReference type="FunFam" id="1.10.510.10:FF:000571">
    <property type="entry name" value="Maternal embryonic leucine zipper kinase"/>
    <property type="match status" value="1"/>
</dbReference>
<organism evidence="18 19">
    <name type="scientific">Seminavis robusta</name>
    <dbReference type="NCBI Taxonomy" id="568900"/>
    <lineage>
        <taxon>Eukaryota</taxon>
        <taxon>Sar</taxon>
        <taxon>Stramenopiles</taxon>
        <taxon>Ochrophyta</taxon>
        <taxon>Bacillariophyta</taxon>
        <taxon>Bacillariophyceae</taxon>
        <taxon>Bacillariophycidae</taxon>
        <taxon>Naviculales</taxon>
        <taxon>Naviculaceae</taxon>
        <taxon>Seminavis</taxon>
    </lineage>
</organism>
<evidence type="ECO:0000256" key="5">
    <source>
        <dbReference type="ARBA" id="ARBA00022723"/>
    </source>
</evidence>
<dbReference type="Pfam" id="PF13499">
    <property type="entry name" value="EF-hand_7"/>
    <property type="match status" value="2"/>
</dbReference>
<dbReference type="OrthoDB" id="40902at2759"/>
<evidence type="ECO:0000313" key="18">
    <source>
        <dbReference type="EMBL" id="CAB9509043.1"/>
    </source>
</evidence>
<dbReference type="Gene3D" id="3.30.200.20">
    <property type="entry name" value="Phosphorylase Kinase, domain 1"/>
    <property type="match status" value="1"/>
</dbReference>
<feature type="domain" description="Protein kinase" evidence="16">
    <location>
        <begin position="74"/>
        <end position="331"/>
    </location>
</feature>
<evidence type="ECO:0000256" key="2">
    <source>
        <dbReference type="ARBA" id="ARBA00012513"/>
    </source>
</evidence>
<sequence>MTTEAANPRALPLRCYSSLDPVKACTPTFSLCLSTESAHVPTRSRRQKNPRRSIMITAKDFVTHKVGHNLHDDYDVQDMVGEGGFGEVYRAIHRATGSERAVKVLPRSADQEENEQVRNEFDVVKNLDHPNILKQYNMYESDDKLYLVTDIYLGGEMFEELEENGLLTEQDAASLMNHLLSCIHYCHQKGICHRDVKPENLLMSGNKKWEDIKLIDFGLACYHNDDEDEPMTEVFGSPYYVAPQVLEGEYTNKADIWSCGTVAFVALAGYAPFDGDSTEDVIDRVHEGVFDFEDEVWDDVSEDAKDFIRKLLTYDESERPTALEALQHPWLVQEREAHKQRVFSDSERRSSMEEVLAGMQCYEAKSKLKQATFALLASQFLSKEERAEIDEIFRVLDADCSGQLTKDEVQKGFADFYKNNLSDDEIDSLFAKVNFSKTNEISYSEFVCACLMQMDVLDEKRLLAAFREFDLDGSGTISVEELKEIFGACRDNEGLVDDDMIDAIIAQVDKTEDGEIDFEGFKSFLLSPSGEPSKETLQQRHNSKASLGLDDEDDISEFACESQSELFTKDCRYSLLTASTEISTGSSLEFDDGSLDGPSLSGDEDGTFIIKLSTVEQTLQHEDEASIANVSAHSRESEYSTSKRRDELASVSVHKQRCIFEELIAKNSS</sequence>
<dbReference type="InterPro" id="IPR011009">
    <property type="entry name" value="Kinase-like_dom_sf"/>
</dbReference>
<evidence type="ECO:0000256" key="1">
    <source>
        <dbReference type="ARBA" id="ARBA00001946"/>
    </source>
</evidence>
<dbReference type="FunFam" id="1.10.238.10:FF:000003">
    <property type="entry name" value="Calmodulin A"/>
    <property type="match status" value="1"/>
</dbReference>
<keyword evidence="4" id="KW-0808">Transferase</keyword>
<feature type="domain" description="EF-hand" evidence="17">
    <location>
        <begin position="457"/>
        <end position="492"/>
    </location>
</feature>
<evidence type="ECO:0000256" key="15">
    <source>
        <dbReference type="SAM" id="MobiDB-lite"/>
    </source>
</evidence>
<dbReference type="SMART" id="SM00054">
    <property type="entry name" value="EFh"/>
    <property type="match status" value="4"/>
</dbReference>
<comment type="similarity">
    <text evidence="11">Belongs to the protein kinase superfamily. Ser/Thr protein kinase family. CDPK subfamily.</text>
</comment>
<dbReference type="InterPro" id="IPR002048">
    <property type="entry name" value="EF_hand_dom"/>
</dbReference>
<comment type="cofactor">
    <cofactor evidence="1">
        <name>Mg(2+)</name>
        <dbReference type="ChEBI" id="CHEBI:18420"/>
    </cofactor>
</comment>
<keyword evidence="19" id="KW-1185">Reference proteome</keyword>
<dbReference type="InterPro" id="IPR000719">
    <property type="entry name" value="Prot_kinase_dom"/>
</dbReference>
<keyword evidence="6" id="KW-0677">Repeat</keyword>
<dbReference type="InterPro" id="IPR018247">
    <property type="entry name" value="EF_Hand_1_Ca_BS"/>
</dbReference>
<dbReference type="Gene3D" id="1.10.510.10">
    <property type="entry name" value="Transferase(Phosphotransferase) domain 1"/>
    <property type="match status" value="1"/>
</dbReference>
<evidence type="ECO:0000256" key="8">
    <source>
        <dbReference type="ARBA" id="ARBA00022777"/>
    </source>
</evidence>
<feature type="domain" description="EF-hand" evidence="17">
    <location>
        <begin position="384"/>
        <end position="419"/>
    </location>
</feature>
<comment type="caution">
    <text evidence="18">The sequence shown here is derived from an EMBL/GenBank/DDBJ whole genome shotgun (WGS) entry which is preliminary data.</text>
</comment>
<dbReference type="SMART" id="SM00220">
    <property type="entry name" value="S_TKc"/>
    <property type="match status" value="1"/>
</dbReference>
<keyword evidence="7 14" id="KW-0547">Nucleotide-binding</keyword>
<evidence type="ECO:0000256" key="14">
    <source>
        <dbReference type="PROSITE-ProRule" id="PRU10141"/>
    </source>
</evidence>
<keyword evidence="3" id="KW-0723">Serine/threonine-protein kinase</keyword>
<dbReference type="PANTHER" id="PTHR24349">
    <property type="entry name" value="SERINE/THREONINE-PROTEIN KINASE"/>
    <property type="match status" value="1"/>
</dbReference>
<dbReference type="Pfam" id="PF00069">
    <property type="entry name" value="Pkinase"/>
    <property type="match status" value="1"/>
</dbReference>
<evidence type="ECO:0000259" key="16">
    <source>
        <dbReference type="PROSITE" id="PS50011"/>
    </source>
</evidence>
<evidence type="ECO:0000256" key="6">
    <source>
        <dbReference type="ARBA" id="ARBA00022737"/>
    </source>
</evidence>
<dbReference type="CDD" id="cd00051">
    <property type="entry name" value="EFh"/>
    <property type="match status" value="1"/>
</dbReference>
<feature type="binding site" evidence="14">
    <location>
        <position position="103"/>
    </location>
    <ligand>
        <name>ATP</name>
        <dbReference type="ChEBI" id="CHEBI:30616"/>
    </ligand>
</feature>
<feature type="compositionally biased region" description="Basic and acidic residues" evidence="15">
    <location>
        <begin position="633"/>
        <end position="648"/>
    </location>
</feature>
<evidence type="ECO:0000256" key="10">
    <source>
        <dbReference type="ARBA" id="ARBA00022840"/>
    </source>
</evidence>
<comment type="catalytic activity">
    <reaction evidence="12">
        <text>L-threonyl-[protein] + ATP = O-phospho-L-threonyl-[protein] + ADP + H(+)</text>
        <dbReference type="Rhea" id="RHEA:46608"/>
        <dbReference type="Rhea" id="RHEA-COMP:11060"/>
        <dbReference type="Rhea" id="RHEA-COMP:11605"/>
        <dbReference type="ChEBI" id="CHEBI:15378"/>
        <dbReference type="ChEBI" id="CHEBI:30013"/>
        <dbReference type="ChEBI" id="CHEBI:30616"/>
        <dbReference type="ChEBI" id="CHEBI:61977"/>
        <dbReference type="ChEBI" id="CHEBI:456216"/>
        <dbReference type="EC" id="2.7.11.1"/>
    </reaction>
</comment>
<evidence type="ECO:0000259" key="17">
    <source>
        <dbReference type="PROSITE" id="PS50222"/>
    </source>
</evidence>
<keyword evidence="5" id="KW-0479">Metal-binding</keyword>
<dbReference type="SUPFAM" id="SSF56112">
    <property type="entry name" value="Protein kinase-like (PK-like)"/>
    <property type="match status" value="1"/>
</dbReference>
<dbReference type="SUPFAM" id="SSF47473">
    <property type="entry name" value="EF-hand"/>
    <property type="match status" value="1"/>
</dbReference>
<dbReference type="InterPro" id="IPR008271">
    <property type="entry name" value="Ser/Thr_kinase_AS"/>
</dbReference>
<comment type="catalytic activity">
    <reaction evidence="13">
        <text>L-seryl-[protein] + ATP = O-phospho-L-seryl-[protein] + ADP + H(+)</text>
        <dbReference type="Rhea" id="RHEA:17989"/>
        <dbReference type="Rhea" id="RHEA-COMP:9863"/>
        <dbReference type="Rhea" id="RHEA-COMP:11604"/>
        <dbReference type="ChEBI" id="CHEBI:15378"/>
        <dbReference type="ChEBI" id="CHEBI:29999"/>
        <dbReference type="ChEBI" id="CHEBI:30616"/>
        <dbReference type="ChEBI" id="CHEBI:83421"/>
        <dbReference type="ChEBI" id="CHEBI:456216"/>
        <dbReference type="EC" id="2.7.11.1"/>
    </reaction>
</comment>
<evidence type="ECO:0000256" key="12">
    <source>
        <dbReference type="ARBA" id="ARBA00047899"/>
    </source>
</evidence>
<dbReference type="AlphaFoldDB" id="A0A9N8DU34"/>
<dbReference type="InterPro" id="IPR017441">
    <property type="entry name" value="Protein_kinase_ATP_BS"/>
</dbReference>
<dbReference type="GO" id="GO:0004674">
    <property type="term" value="F:protein serine/threonine kinase activity"/>
    <property type="evidence" value="ECO:0007669"/>
    <property type="project" value="UniProtKB-KW"/>
</dbReference>
<proteinExistence type="inferred from homology"/>
<dbReference type="InterPro" id="IPR050205">
    <property type="entry name" value="CDPK_Ser/Thr_kinases"/>
</dbReference>
<evidence type="ECO:0000256" key="3">
    <source>
        <dbReference type="ARBA" id="ARBA00022527"/>
    </source>
</evidence>
<feature type="domain" description="EF-hand" evidence="17">
    <location>
        <begin position="496"/>
        <end position="531"/>
    </location>
</feature>
<keyword evidence="10 14" id="KW-0067">ATP-binding</keyword>
<dbReference type="Proteomes" id="UP001153069">
    <property type="component" value="Unassembled WGS sequence"/>
</dbReference>
<keyword evidence="8 18" id="KW-0418">Kinase</keyword>
<accession>A0A9N8DU34</accession>
<dbReference type="FunFam" id="3.30.200.20:FF:000315">
    <property type="entry name" value="Calcium-dependent protein kinase 3"/>
    <property type="match status" value="1"/>
</dbReference>
<dbReference type="Gene3D" id="1.10.238.10">
    <property type="entry name" value="EF-hand"/>
    <property type="match status" value="1"/>
</dbReference>
<dbReference type="InterPro" id="IPR011992">
    <property type="entry name" value="EF-hand-dom_pair"/>
</dbReference>
<evidence type="ECO:0000313" key="19">
    <source>
        <dbReference type="Proteomes" id="UP001153069"/>
    </source>
</evidence>
<dbReference type="PROSITE" id="PS00108">
    <property type="entry name" value="PROTEIN_KINASE_ST"/>
    <property type="match status" value="1"/>
</dbReference>
<keyword evidence="9" id="KW-0106">Calcium</keyword>
<dbReference type="GO" id="GO:0005509">
    <property type="term" value="F:calcium ion binding"/>
    <property type="evidence" value="ECO:0007669"/>
    <property type="project" value="InterPro"/>
</dbReference>